<comment type="similarity">
    <text evidence="3">Belongs to the FMN-dependent alpha-hydroxy acid dehydrogenase family.</text>
</comment>
<protein>
    <submittedName>
        <fullName evidence="7">FMN-dependent dehydrogenase</fullName>
    </submittedName>
</protein>
<feature type="binding site" evidence="5">
    <location>
        <position position="308"/>
    </location>
    <ligand>
        <name>glyoxylate</name>
        <dbReference type="ChEBI" id="CHEBI:36655"/>
    </ligand>
</feature>
<keyword evidence="5" id="KW-0288">FMN</keyword>
<dbReference type="Gene3D" id="3.20.20.70">
    <property type="entry name" value="Aldolase class I"/>
    <property type="match status" value="1"/>
</dbReference>
<organism evidence="7 8">
    <name type="scientific">Mycena metata</name>
    <dbReference type="NCBI Taxonomy" id="1033252"/>
    <lineage>
        <taxon>Eukaryota</taxon>
        <taxon>Fungi</taxon>
        <taxon>Dikarya</taxon>
        <taxon>Basidiomycota</taxon>
        <taxon>Agaricomycotina</taxon>
        <taxon>Agaricomycetes</taxon>
        <taxon>Agaricomycetidae</taxon>
        <taxon>Agaricales</taxon>
        <taxon>Marasmiineae</taxon>
        <taxon>Mycenaceae</taxon>
        <taxon>Mycena</taxon>
    </lineage>
</organism>
<dbReference type="Pfam" id="PF01070">
    <property type="entry name" value="FMN_dh"/>
    <property type="match status" value="1"/>
</dbReference>
<dbReference type="InterPro" id="IPR013785">
    <property type="entry name" value="Aldolase_TIM"/>
</dbReference>
<feature type="binding site" evidence="5">
    <location>
        <position position="191"/>
    </location>
    <ligand>
        <name>FMN</name>
        <dbReference type="ChEBI" id="CHEBI:58210"/>
    </ligand>
</feature>
<evidence type="ECO:0000259" key="6">
    <source>
        <dbReference type="PROSITE" id="PS51349"/>
    </source>
</evidence>
<dbReference type="PROSITE" id="PS51349">
    <property type="entry name" value="FMN_HYDROXY_ACID_DH_2"/>
    <property type="match status" value="1"/>
</dbReference>
<feature type="binding site" evidence="5">
    <location>
        <position position="58"/>
    </location>
    <ligand>
        <name>glyoxylate</name>
        <dbReference type="ChEBI" id="CHEBI:36655"/>
    </ligand>
</feature>
<comment type="caution">
    <text evidence="7">The sequence shown here is derived from an EMBL/GenBank/DDBJ whole genome shotgun (WGS) entry which is preliminary data.</text>
</comment>
<feature type="binding site" evidence="5">
    <location>
        <position position="140"/>
    </location>
    <ligand>
        <name>FMN</name>
        <dbReference type="ChEBI" id="CHEBI:58210"/>
    </ligand>
</feature>
<name>A0AAD7J0M9_9AGAR</name>
<dbReference type="InterPro" id="IPR000262">
    <property type="entry name" value="FMN-dep_DH"/>
</dbReference>
<dbReference type="AlphaFoldDB" id="A0AAD7J0M9"/>
<dbReference type="Proteomes" id="UP001215598">
    <property type="component" value="Unassembled WGS sequence"/>
</dbReference>
<dbReference type="InterPro" id="IPR037396">
    <property type="entry name" value="FMN_HAD"/>
</dbReference>
<gene>
    <name evidence="7" type="ORF">B0H16DRAFT_786733</name>
</gene>
<dbReference type="EMBL" id="JARKIB010000058">
    <property type="protein sequence ID" value="KAJ7752555.1"/>
    <property type="molecule type" value="Genomic_DNA"/>
</dbReference>
<dbReference type="PIRSF" id="PIRSF000138">
    <property type="entry name" value="Al-hdrx_acd_dh"/>
    <property type="match status" value="1"/>
</dbReference>
<feature type="active site" description="Proton acceptor" evidence="4">
    <location>
        <position position="308"/>
    </location>
</feature>
<evidence type="ECO:0000256" key="5">
    <source>
        <dbReference type="PIRSR" id="PIRSR000138-2"/>
    </source>
</evidence>
<feature type="binding site" evidence="5">
    <location>
        <position position="284"/>
    </location>
    <ligand>
        <name>FMN</name>
        <dbReference type="ChEBI" id="CHEBI:58210"/>
    </ligand>
</feature>
<keyword evidence="8" id="KW-1185">Reference proteome</keyword>
<evidence type="ECO:0000256" key="4">
    <source>
        <dbReference type="PIRSR" id="PIRSR000138-1"/>
    </source>
</evidence>
<dbReference type="PANTHER" id="PTHR10578">
    <property type="entry name" value="S -2-HYDROXY-ACID OXIDASE-RELATED"/>
    <property type="match status" value="1"/>
</dbReference>
<evidence type="ECO:0000313" key="8">
    <source>
        <dbReference type="Proteomes" id="UP001215598"/>
    </source>
</evidence>
<dbReference type="GO" id="GO:0010181">
    <property type="term" value="F:FMN binding"/>
    <property type="evidence" value="ECO:0007669"/>
    <property type="project" value="InterPro"/>
</dbReference>
<evidence type="ECO:0000313" key="7">
    <source>
        <dbReference type="EMBL" id="KAJ7752555.1"/>
    </source>
</evidence>
<feature type="binding site" evidence="5">
    <location>
        <position position="163"/>
    </location>
    <ligand>
        <name>FMN</name>
        <dbReference type="ChEBI" id="CHEBI:58210"/>
    </ligand>
</feature>
<feature type="domain" description="FMN hydroxy acid dehydrogenase" evidence="6">
    <location>
        <begin position="32"/>
        <end position="413"/>
    </location>
</feature>
<evidence type="ECO:0000256" key="2">
    <source>
        <dbReference type="ARBA" id="ARBA00023002"/>
    </source>
</evidence>
<feature type="binding site" evidence="5">
    <location>
        <position position="200"/>
    </location>
    <ligand>
        <name>glyoxylate</name>
        <dbReference type="ChEBI" id="CHEBI:36655"/>
    </ligand>
</feature>
<evidence type="ECO:0000256" key="3">
    <source>
        <dbReference type="ARBA" id="ARBA00024042"/>
    </source>
</evidence>
<comment type="cofactor">
    <cofactor evidence="1">
        <name>FMN</name>
        <dbReference type="ChEBI" id="CHEBI:58210"/>
    </cofactor>
</comment>
<feature type="binding site" evidence="5">
    <location>
        <begin position="339"/>
        <end position="343"/>
    </location>
    <ligand>
        <name>FMN</name>
        <dbReference type="ChEBI" id="CHEBI:58210"/>
    </ligand>
</feature>
<feature type="binding site" evidence="5">
    <location>
        <position position="311"/>
    </location>
    <ligand>
        <name>glyoxylate</name>
        <dbReference type="ChEBI" id="CHEBI:36655"/>
    </ligand>
</feature>
<evidence type="ECO:0000256" key="1">
    <source>
        <dbReference type="ARBA" id="ARBA00001917"/>
    </source>
</evidence>
<sequence length="424" mass="46995">MSDPNNPNITSRSTPQWSLMQRELFWAANEGKHPPLNTDPDKLKELARDRLSKAGWLYSSCNAGQSWTHYANRLAFYRHQIIPRTLVDTTERDTATTIFGHKVSAPFGFAPIGINRIYHPTGELSPAKVAAELNLPYCLSSAGSYSIEDTASANGPNGVRFFQLYWSPDDQVVVSMLERAAKSGYSVCMLTTDTWQLGWRHDDVAMGNYAFYHEHGAGDLGLQDPAFLERVKEAKLDPEKDKFDVGAKWIDENIWHGHSFSWSRLPWLMQQWERVSGGKPFVIKGIQNVADARKAVEMGVDGIVVSNHAGRQVDGAIGSLDALEKIVDAVGDKTYIMFDSGIRGAADVFKALALGAKFVFIGRLWVWALGAAGEEGVRHVVRGLLAEFDIMMNVTGYPKVEDINRDAIDSLPKGTYFPGTPDLT</sequence>
<keyword evidence="5" id="KW-0285">Flavoprotein</keyword>
<reference evidence="7" key="1">
    <citation type="submission" date="2023-03" db="EMBL/GenBank/DDBJ databases">
        <title>Massive genome expansion in bonnet fungi (Mycena s.s.) driven by repeated elements and novel gene families across ecological guilds.</title>
        <authorList>
            <consortium name="Lawrence Berkeley National Laboratory"/>
            <person name="Harder C.B."/>
            <person name="Miyauchi S."/>
            <person name="Viragh M."/>
            <person name="Kuo A."/>
            <person name="Thoen E."/>
            <person name="Andreopoulos B."/>
            <person name="Lu D."/>
            <person name="Skrede I."/>
            <person name="Drula E."/>
            <person name="Henrissat B."/>
            <person name="Morin E."/>
            <person name="Kohler A."/>
            <person name="Barry K."/>
            <person name="LaButti K."/>
            <person name="Morin E."/>
            <person name="Salamov A."/>
            <person name="Lipzen A."/>
            <person name="Mereny Z."/>
            <person name="Hegedus B."/>
            <person name="Baldrian P."/>
            <person name="Stursova M."/>
            <person name="Weitz H."/>
            <person name="Taylor A."/>
            <person name="Grigoriev I.V."/>
            <person name="Nagy L.G."/>
            <person name="Martin F."/>
            <person name="Kauserud H."/>
        </authorList>
    </citation>
    <scope>NUCLEOTIDE SEQUENCE</scope>
    <source>
        <strain evidence="7">CBHHK182m</strain>
    </source>
</reference>
<dbReference type="GO" id="GO:0016491">
    <property type="term" value="F:oxidoreductase activity"/>
    <property type="evidence" value="ECO:0007669"/>
    <property type="project" value="UniProtKB-KW"/>
</dbReference>
<dbReference type="SUPFAM" id="SSF51395">
    <property type="entry name" value="FMN-linked oxidoreductases"/>
    <property type="match status" value="1"/>
</dbReference>
<keyword evidence="2" id="KW-0560">Oxidoreductase</keyword>
<feature type="binding site" evidence="5">
    <location>
        <begin position="362"/>
        <end position="363"/>
    </location>
    <ligand>
        <name>FMN</name>
        <dbReference type="ChEBI" id="CHEBI:58210"/>
    </ligand>
</feature>
<accession>A0AAD7J0M9</accession>
<dbReference type="InterPro" id="IPR012133">
    <property type="entry name" value="Alpha-hydoxy_acid_DH_FMN"/>
</dbReference>
<proteinExistence type="inferred from homology"/>
<feature type="binding site" evidence="5">
    <location>
        <position position="306"/>
    </location>
    <ligand>
        <name>FMN</name>
        <dbReference type="ChEBI" id="CHEBI:58210"/>
    </ligand>
</feature>
<feature type="binding site" evidence="5">
    <location>
        <begin position="111"/>
        <end position="113"/>
    </location>
    <ligand>
        <name>FMN</name>
        <dbReference type="ChEBI" id="CHEBI:58210"/>
    </ligand>
</feature>
<feature type="binding site" evidence="5">
    <location>
        <position position="165"/>
    </location>
    <ligand>
        <name>glyoxylate</name>
        <dbReference type="ChEBI" id="CHEBI:36655"/>
    </ligand>
</feature>
<dbReference type="PANTHER" id="PTHR10578:SF75">
    <property type="entry name" value="L-LACTATE DEHYDROGENASE (AFU_ORTHOLOGUE AFUA_4G07050)"/>
    <property type="match status" value="1"/>
</dbReference>